<dbReference type="SUPFAM" id="SSF54862">
    <property type="entry name" value="4Fe-4S ferredoxins"/>
    <property type="match status" value="1"/>
</dbReference>
<dbReference type="EMBL" id="CP003273">
    <property type="protein sequence ID" value="AGL02286.1"/>
    <property type="molecule type" value="Genomic_DNA"/>
</dbReference>
<dbReference type="KEGG" id="dgi:Desgi_2887"/>
<dbReference type="PROSITE" id="PS51379">
    <property type="entry name" value="4FE4S_FER_2"/>
    <property type="match status" value="1"/>
</dbReference>
<dbReference type="PANTHER" id="PTHR42949:SF3">
    <property type="entry name" value="ANAEROBIC GLYCEROL-3-PHOSPHATE DEHYDROGENASE SUBUNIT B"/>
    <property type="match status" value="1"/>
</dbReference>
<feature type="domain" description="4Fe-4S ferredoxin-type" evidence="5">
    <location>
        <begin position="427"/>
        <end position="457"/>
    </location>
</feature>
<dbReference type="Gene3D" id="3.50.50.60">
    <property type="entry name" value="FAD/NAD(P)-binding domain"/>
    <property type="match status" value="2"/>
</dbReference>
<dbReference type="OrthoDB" id="9776839at2"/>
<name>R4KRQ3_9FIRM</name>
<evidence type="ECO:0000256" key="1">
    <source>
        <dbReference type="ARBA" id="ARBA00022723"/>
    </source>
</evidence>
<keyword evidence="2" id="KW-0560">Oxidoreductase</keyword>
<keyword evidence="7" id="KW-1185">Reference proteome</keyword>
<dbReference type="InterPro" id="IPR051691">
    <property type="entry name" value="Metab_Enz_Cyan_OpOx_G3PDH"/>
</dbReference>
<dbReference type="PANTHER" id="PTHR42949">
    <property type="entry name" value="ANAEROBIC GLYCEROL-3-PHOSPHATE DEHYDROGENASE SUBUNIT B"/>
    <property type="match status" value="1"/>
</dbReference>
<organism evidence="6 7">
    <name type="scientific">Desulfoscipio gibsoniae DSM 7213</name>
    <dbReference type="NCBI Taxonomy" id="767817"/>
    <lineage>
        <taxon>Bacteria</taxon>
        <taxon>Bacillati</taxon>
        <taxon>Bacillota</taxon>
        <taxon>Clostridia</taxon>
        <taxon>Eubacteriales</taxon>
        <taxon>Desulfallaceae</taxon>
        <taxon>Desulfoscipio</taxon>
    </lineage>
</organism>
<evidence type="ECO:0000256" key="2">
    <source>
        <dbReference type="ARBA" id="ARBA00023002"/>
    </source>
</evidence>
<dbReference type="PRINTS" id="PR00411">
    <property type="entry name" value="PNDRDTASEI"/>
</dbReference>
<dbReference type="SUPFAM" id="SSF51905">
    <property type="entry name" value="FAD/NAD(P)-binding domain"/>
    <property type="match status" value="1"/>
</dbReference>
<evidence type="ECO:0000256" key="3">
    <source>
        <dbReference type="ARBA" id="ARBA00023004"/>
    </source>
</evidence>
<dbReference type="GO" id="GO:0016491">
    <property type="term" value="F:oxidoreductase activity"/>
    <property type="evidence" value="ECO:0007669"/>
    <property type="project" value="UniProtKB-KW"/>
</dbReference>
<reference evidence="6 7" key="1">
    <citation type="submission" date="2012-01" db="EMBL/GenBank/DDBJ databases">
        <title>Complete sequence of Desulfotomaculum gibsoniae DSM 7213.</title>
        <authorList>
            <consortium name="US DOE Joint Genome Institute"/>
            <person name="Lucas S."/>
            <person name="Han J."/>
            <person name="Lapidus A."/>
            <person name="Cheng J.-F."/>
            <person name="Goodwin L."/>
            <person name="Pitluck S."/>
            <person name="Peters L."/>
            <person name="Ovchinnikova G."/>
            <person name="Teshima H."/>
            <person name="Detter J.C."/>
            <person name="Han C."/>
            <person name="Tapia R."/>
            <person name="Land M."/>
            <person name="Hauser L."/>
            <person name="Kyrpides N."/>
            <person name="Ivanova N."/>
            <person name="Pagani I."/>
            <person name="Parshina S."/>
            <person name="Plugge C."/>
            <person name="Muyzer G."/>
            <person name="Kuever J."/>
            <person name="Ivanova A."/>
            <person name="Nazina T."/>
            <person name="Klenk H.-P."/>
            <person name="Brambilla E."/>
            <person name="Spring S."/>
            <person name="Stams A.F."/>
            <person name="Woyke T."/>
        </authorList>
    </citation>
    <scope>NUCLEOTIDE SEQUENCE [LARGE SCALE GENOMIC DNA]</scope>
    <source>
        <strain evidence="6 7">DSM 7213</strain>
    </source>
</reference>
<keyword evidence="1" id="KW-0479">Metal-binding</keyword>
<evidence type="ECO:0000313" key="7">
    <source>
        <dbReference type="Proteomes" id="UP000013520"/>
    </source>
</evidence>
<dbReference type="STRING" id="767817.Desgi_2887"/>
<evidence type="ECO:0000259" key="5">
    <source>
        <dbReference type="PROSITE" id="PS51379"/>
    </source>
</evidence>
<dbReference type="RefSeq" id="WP_006520863.1">
    <property type="nucleotide sequence ID" value="NC_021184.1"/>
</dbReference>
<dbReference type="PROSITE" id="PS00198">
    <property type="entry name" value="4FE4S_FER_1"/>
    <property type="match status" value="1"/>
</dbReference>
<dbReference type="eggNOG" id="COG0446">
    <property type="taxonomic scope" value="Bacteria"/>
</dbReference>
<keyword evidence="3" id="KW-0408">Iron</keyword>
<dbReference type="eggNOG" id="COG1146">
    <property type="taxonomic scope" value="Bacteria"/>
</dbReference>
<evidence type="ECO:0000313" key="6">
    <source>
        <dbReference type="EMBL" id="AGL02286.1"/>
    </source>
</evidence>
<dbReference type="Pfam" id="PF07992">
    <property type="entry name" value="Pyr_redox_2"/>
    <property type="match status" value="1"/>
</dbReference>
<dbReference type="HOGENOM" id="CLU_030705_1_2_9"/>
<sequence length="530" mass="56284">MKRYEVIVIGAGPAGLSAAIEAASHGMQVVVFDENARPGGQLFKQIHKFFGSKEHKAKERGFHIGEKLLKEAQALGVEVVLQATVLGIFDGKEISVMIKDRLEHYRANDLIIATGASENSVPFPGWTLPGVIGAGAAQTMMNIHGLKPGNRVLMVGSGNVGLVVGYQLLQAGCQLAAVIDVTSRIGGYGVHAAKVARTGVPFLMSHTIKEACGTTRVEGATIIQVDGHWQPVPGSEKHLEVDTICLAVGLSPMSQLARMSHCWMENNSGRGGMVPICNEYGETSLPGVYAVGDVAGIEEASSAMIQGRVAGAAVARARGYLGEAEFKDRYGDYHSSLGQLREGMFGHKNKGRTDLTHTEEGYALSRTLLARGYLAEEELAGYSGVCSGEKRKNGVFPIIECTQNIPCNPCRDACKQGCIKVSGKITNLPVVDESVSCTGCGMCVVSCPGQAIFLVDESYAPGYAAVSIPYEFYPLPEVGARGSALDRSGAVVGEAEVIGVKITRAMDETAVLTMKVPLDCSMKARFFKPL</sequence>
<dbReference type="GO" id="GO:0046872">
    <property type="term" value="F:metal ion binding"/>
    <property type="evidence" value="ECO:0007669"/>
    <property type="project" value="UniProtKB-KW"/>
</dbReference>
<dbReference type="PRINTS" id="PR00368">
    <property type="entry name" value="FADPNR"/>
</dbReference>
<dbReference type="InterPro" id="IPR023753">
    <property type="entry name" value="FAD/NAD-binding_dom"/>
</dbReference>
<dbReference type="InterPro" id="IPR017900">
    <property type="entry name" value="4Fe4S_Fe_S_CS"/>
</dbReference>
<protein>
    <submittedName>
        <fullName evidence="6">Thioredoxin reductase</fullName>
    </submittedName>
</protein>
<evidence type="ECO:0000256" key="4">
    <source>
        <dbReference type="ARBA" id="ARBA00023014"/>
    </source>
</evidence>
<keyword evidence="4" id="KW-0411">Iron-sulfur</keyword>
<gene>
    <name evidence="6" type="ORF">Desgi_2887</name>
</gene>
<accession>R4KRQ3</accession>
<dbReference type="InterPro" id="IPR036188">
    <property type="entry name" value="FAD/NAD-bd_sf"/>
</dbReference>
<dbReference type="InterPro" id="IPR017896">
    <property type="entry name" value="4Fe4S_Fe-S-bd"/>
</dbReference>
<proteinExistence type="predicted"/>
<dbReference type="Gene3D" id="3.30.70.20">
    <property type="match status" value="1"/>
</dbReference>
<dbReference type="GO" id="GO:0051536">
    <property type="term" value="F:iron-sulfur cluster binding"/>
    <property type="evidence" value="ECO:0007669"/>
    <property type="project" value="UniProtKB-KW"/>
</dbReference>
<dbReference type="Proteomes" id="UP000013520">
    <property type="component" value="Chromosome"/>
</dbReference>
<dbReference type="AlphaFoldDB" id="R4KRQ3"/>